<feature type="transmembrane region" description="Helical" evidence="1">
    <location>
        <begin position="12"/>
        <end position="35"/>
    </location>
</feature>
<evidence type="ECO:0000313" key="3">
    <source>
        <dbReference type="Proteomes" id="UP000807025"/>
    </source>
</evidence>
<gene>
    <name evidence="2" type="ORF">BDN71DRAFT_621949</name>
</gene>
<keyword evidence="1" id="KW-0812">Transmembrane</keyword>
<evidence type="ECO:0000313" key="2">
    <source>
        <dbReference type="EMBL" id="KAF9497246.1"/>
    </source>
</evidence>
<evidence type="ECO:0000256" key="1">
    <source>
        <dbReference type="SAM" id="Phobius"/>
    </source>
</evidence>
<feature type="transmembrane region" description="Helical" evidence="1">
    <location>
        <begin position="55"/>
        <end position="76"/>
    </location>
</feature>
<keyword evidence="1" id="KW-0472">Membrane</keyword>
<dbReference type="Proteomes" id="UP000807025">
    <property type="component" value="Unassembled WGS sequence"/>
</dbReference>
<feature type="transmembrane region" description="Helical" evidence="1">
    <location>
        <begin position="83"/>
        <end position="104"/>
    </location>
</feature>
<keyword evidence="3" id="KW-1185">Reference proteome</keyword>
<name>A0A9P6A0W9_PLEER</name>
<keyword evidence="1" id="KW-1133">Transmembrane helix</keyword>
<proteinExistence type="predicted"/>
<dbReference type="AlphaFoldDB" id="A0A9P6A0W9"/>
<reference evidence="2" key="1">
    <citation type="submission" date="2020-11" db="EMBL/GenBank/DDBJ databases">
        <authorList>
            <consortium name="DOE Joint Genome Institute"/>
            <person name="Ahrendt S."/>
            <person name="Riley R."/>
            <person name="Andreopoulos W."/>
            <person name="Labutti K."/>
            <person name="Pangilinan J."/>
            <person name="Ruiz-Duenas F.J."/>
            <person name="Barrasa J.M."/>
            <person name="Sanchez-Garcia M."/>
            <person name="Camarero S."/>
            <person name="Miyauchi S."/>
            <person name="Serrano A."/>
            <person name="Linde D."/>
            <person name="Babiker R."/>
            <person name="Drula E."/>
            <person name="Ayuso-Fernandez I."/>
            <person name="Pacheco R."/>
            <person name="Padilla G."/>
            <person name="Ferreira P."/>
            <person name="Barriuso J."/>
            <person name="Kellner H."/>
            <person name="Castanera R."/>
            <person name="Alfaro M."/>
            <person name="Ramirez L."/>
            <person name="Pisabarro A.G."/>
            <person name="Kuo A."/>
            <person name="Tritt A."/>
            <person name="Lipzen A."/>
            <person name="He G."/>
            <person name="Yan M."/>
            <person name="Ng V."/>
            <person name="Cullen D."/>
            <person name="Martin F."/>
            <person name="Rosso M.-N."/>
            <person name="Henrissat B."/>
            <person name="Hibbett D."/>
            <person name="Martinez A.T."/>
            <person name="Grigoriev I.V."/>
        </authorList>
    </citation>
    <scope>NUCLEOTIDE SEQUENCE</scope>
    <source>
        <strain evidence="2">ATCC 90797</strain>
    </source>
</reference>
<feature type="transmembrane region" description="Helical" evidence="1">
    <location>
        <begin position="145"/>
        <end position="166"/>
    </location>
</feature>
<protein>
    <submittedName>
        <fullName evidence="2">Uncharacterized protein</fullName>
    </submittedName>
</protein>
<sequence>MGSFSQSCCFCLSLRFGTMVISTISLLAGFALLVISGYSLSHVSSDAGWYQKFLLWLHIIMYIFLGTFGLVGLVGAIKQRFKLIAAFYPVLLADLTFHISMGIITLRDLFSDGGRIAISKCVKATTDQAIKDRCPDEIARRKKMAIPFLIVFWIIHAYGVFVVYQYQKQLKRRDNKEEGQFLNSDIVG</sequence>
<organism evidence="2 3">
    <name type="scientific">Pleurotus eryngii</name>
    <name type="common">Boletus of the steppes</name>
    <dbReference type="NCBI Taxonomy" id="5323"/>
    <lineage>
        <taxon>Eukaryota</taxon>
        <taxon>Fungi</taxon>
        <taxon>Dikarya</taxon>
        <taxon>Basidiomycota</taxon>
        <taxon>Agaricomycotina</taxon>
        <taxon>Agaricomycetes</taxon>
        <taxon>Agaricomycetidae</taxon>
        <taxon>Agaricales</taxon>
        <taxon>Pleurotineae</taxon>
        <taxon>Pleurotaceae</taxon>
        <taxon>Pleurotus</taxon>
    </lineage>
</organism>
<dbReference type="EMBL" id="MU154545">
    <property type="protein sequence ID" value="KAF9497246.1"/>
    <property type="molecule type" value="Genomic_DNA"/>
</dbReference>
<accession>A0A9P6A0W9</accession>
<dbReference type="OrthoDB" id="3239304at2759"/>
<comment type="caution">
    <text evidence="2">The sequence shown here is derived from an EMBL/GenBank/DDBJ whole genome shotgun (WGS) entry which is preliminary data.</text>
</comment>